<feature type="region of interest" description="Disordered" evidence="2">
    <location>
        <begin position="63"/>
        <end position="86"/>
    </location>
</feature>
<feature type="compositionally biased region" description="Low complexity" evidence="2">
    <location>
        <begin position="570"/>
        <end position="584"/>
    </location>
</feature>
<dbReference type="AlphaFoldDB" id="A0A0N0VFT1"/>
<dbReference type="Gene3D" id="3.80.10.10">
    <property type="entry name" value="Ribonuclease Inhibitor"/>
    <property type="match status" value="1"/>
</dbReference>
<feature type="compositionally biased region" description="Pro residues" evidence="2">
    <location>
        <begin position="524"/>
        <end position="533"/>
    </location>
</feature>
<sequence length="927" mass="96812">MANPSLLERYFAQCQAHRMAPLPDFVASLRDGVMKVNLADVSLADIRLFASAVTDTMPSTAAVASPVLPRERRRGGNAGSTQDHASSASSAAGQAAIFFTTLHFSFDPSSSRQRQQQSADGGRGAGRGVSSSSSAPASVSLLLAPQSESTLRWLMEAVGQLVRDSARTLKSFAWCGLPVVAPSRGARSAVLGALSFTQLLPLCRHIKRLNLDGVALSRAQFMQLVMINFSSSSTDVGEGPWMELEEASFVNCGVTDACKGGIVRLIRVGLPMKTAQLYFRSLRKSVGNSAESPLSAPLPLPAATISAGTSAMRGLRHLDLSQNPLGDETARAIATAITGSSLHTLRLASTAVTERGAAVLLLPSVLEENAVEMLDLSSTPVSDAYEASAVSSSSSPAADLRLLAASSIATGFRVVARGMGQLLVLREAKRLSQQPGDVRTPTATTAATTAPSSAPRRATTTAAAHTTTDRQSIVRASSRERAERADGEDGQLSPDSFDDFVRVACASFAPPPSRVTPVAQKRQPSPPQQPQQPQPAVAAPPTAASPDDTPASAPFPSPPPLQPCPPLQPPFTAAAAAAQSSGATAPNTYGPWWPAMASWYAMQHPYPGVPDGLPGMPIPVPVPVPVPIPVLAPMPAPYTPAALGTIPWSGAAFAQAAAASSTAAAVGAGEGAPERKDGGASLAKSNSAFKPAEHNEKPKDNSTAAAALASSLHEVTEAVGDIAGVAEDVKVSKVVEREERATEEAATPLASSLADDAVSTHLTRQASDAAGGSSFLAALITRLEAHETDVSERLEQQYQRTTSQLTALEKDMRFRLQQMAEAERKERATAAERQTALLEAIAALHEAPVKPASETMSEEMLSQLAHLIEVGMKRVHAALENDGAEKTTDEKLEVKAAAAPVSAPTAAEATERDTTKAINQRLKQLGW</sequence>
<dbReference type="InterPro" id="IPR032675">
    <property type="entry name" value="LRR_dom_sf"/>
</dbReference>
<evidence type="ECO:0000256" key="1">
    <source>
        <dbReference type="SAM" id="Coils"/>
    </source>
</evidence>
<feature type="region of interest" description="Disordered" evidence="2">
    <location>
        <begin position="431"/>
        <end position="496"/>
    </location>
</feature>
<dbReference type="SUPFAM" id="SSF52047">
    <property type="entry name" value="RNI-like"/>
    <property type="match status" value="1"/>
</dbReference>
<organism evidence="3 4">
    <name type="scientific">Leptomonas pyrrhocoris</name>
    <name type="common">Firebug parasite</name>
    <dbReference type="NCBI Taxonomy" id="157538"/>
    <lineage>
        <taxon>Eukaryota</taxon>
        <taxon>Discoba</taxon>
        <taxon>Euglenozoa</taxon>
        <taxon>Kinetoplastea</taxon>
        <taxon>Metakinetoplastina</taxon>
        <taxon>Trypanosomatida</taxon>
        <taxon>Trypanosomatidae</taxon>
        <taxon>Leishmaniinae</taxon>
        <taxon>Leptomonas</taxon>
    </lineage>
</organism>
<dbReference type="VEuPathDB" id="TriTrypDB:LpyrH10_06_1520"/>
<dbReference type="PANTHER" id="PTHR24110">
    <property type="entry name" value="CENTROSOMAL PROTEIN OF 78 KDA"/>
    <property type="match status" value="1"/>
</dbReference>
<reference evidence="3 4" key="1">
    <citation type="submission" date="2015-07" db="EMBL/GenBank/DDBJ databases">
        <title>High-quality genome of monoxenous trypanosomatid Leptomonas pyrrhocoris.</title>
        <authorList>
            <person name="Flegontov P."/>
            <person name="Butenko A."/>
            <person name="Firsov S."/>
            <person name="Vlcek C."/>
            <person name="Logacheva M.D."/>
            <person name="Field M."/>
            <person name="Filatov D."/>
            <person name="Flegontova O."/>
            <person name="Gerasimov E."/>
            <person name="Jackson A.P."/>
            <person name="Kelly S."/>
            <person name="Opperdoes F."/>
            <person name="O'Reilly A."/>
            <person name="Votypka J."/>
            <person name="Yurchenko V."/>
            <person name="Lukes J."/>
        </authorList>
    </citation>
    <scope>NUCLEOTIDE SEQUENCE [LARGE SCALE GENOMIC DNA]</scope>
    <source>
        <strain evidence="3">H10</strain>
    </source>
</reference>
<dbReference type="EMBL" id="LGTL01000006">
    <property type="protein sequence ID" value="KPA81408.1"/>
    <property type="molecule type" value="Genomic_DNA"/>
</dbReference>
<feature type="region of interest" description="Disordered" evidence="2">
    <location>
        <begin position="509"/>
        <end position="584"/>
    </location>
</feature>
<feature type="coiled-coil region" evidence="1">
    <location>
        <begin position="791"/>
        <end position="825"/>
    </location>
</feature>
<feature type="compositionally biased region" description="Basic and acidic residues" evidence="2">
    <location>
        <begin position="477"/>
        <end position="487"/>
    </location>
</feature>
<evidence type="ECO:0000313" key="3">
    <source>
        <dbReference type="EMBL" id="KPA81408.1"/>
    </source>
</evidence>
<feature type="compositionally biased region" description="Low complexity" evidence="2">
    <location>
        <begin position="534"/>
        <end position="552"/>
    </location>
</feature>
<dbReference type="RefSeq" id="XP_015659847.1">
    <property type="nucleotide sequence ID" value="XM_015801227.1"/>
</dbReference>
<feature type="compositionally biased region" description="Pro residues" evidence="2">
    <location>
        <begin position="553"/>
        <end position="569"/>
    </location>
</feature>
<feature type="compositionally biased region" description="Low complexity" evidence="2">
    <location>
        <begin position="439"/>
        <end position="466"/>
    </location>
</feature>
<dbReference type="OrthoDB" id="251871at2759"/>
<dbReference type="GeneID" id="26904073"/>
<comment type="caution">
    <text evidence="3">The sequence shown here is derived from an EMBL/GenBank/DDBJ whole genome shotgun (WGS) entry which is preliminary data.</text>
</comment>
<proteinExistence type="predicted"/>
<keyword evidence="1" id="KW-0175">Coiled coil</keyword>
<accession>A0A0N0VFT1</accession>
<name>A0A0N0VFT1_LEPPY</name>
<gene>
    <name evidence="3" type="ORF">ABB37_03782</name>
</gene>
<dbReference type="PANTHER" id="PTHR24110:SF3">
    <property type="entry name" value="CENTROSOMAL PROTEIN OF 78 KDA"/>
    <property type="match status" value="1"/>
</dbReference>
<dbReference type="Proteomes" id="UP000037923">
    <property type="component" value="Unassembled WGS sequence"/>
</dbReference>
<evidence type="ECO:0000256" key="2">
    <source>
        <dbReference type="SAM" id="MobiDB-lite"/>
    </source>
</evidence>
<feature type="region of interest" description="Disordered" evidence="2">
    <location>
        <begin position="107"/>
        <end position="134"/>
    </location>
</feature>
<protein>
    <submittedName>
        <fullName evidence="3">Uncharacterized protein</fullName>
    </submittedName>
</protein>
<feature type="compositionally biased region" description="Low complexity" evidence="2">
    <location>
        <begin position="107"/>
        <end position="120"/>
    </location>
</feature>
<evidence type="ECO:0000313" key="4">
    <source>
        <dbReference type="Proteomes" id="UP000037923"/>
    </source>
</evidence>
<keyword evidence="4" id="KW-1185">Reference proteome</keyword>
<dbReference type="OMA" id="AQCQAHR"/>
<dbReference type="SMART" id="SM00368">
    <property type="entry name" value="LRR_RI"/>
    <property type="match status" value="2"/>
</dbReference>